<keyword evidence="1" id="KW-0732">Signal</keyword>
<reference evidence="2 3" key="1">
    <citation type="submission" date="2020-08" db="EMBL/GenBank/DDBJ databases">
        <authorList>
            <person name="Liu C."/>
            <person name="Sun Q."/>
        </authorList>
    </citation>
    <scope>NUCLEOTIDE SEQUENCE [LARGE SCALE GENOMIC DNA]</scope>
    <source>
        <strain evidence="2 3">NSJ-45</strain>
    </source>
</reference>
<evidence type="ECO:0000313" key="3">
    <source>
        <dbReference type="Proteomes" id="UP000611796"/>
    </source>
</evidence>
<dbReference type="Proteomes" id="UP000611796">
    <property type="component" value="Unassembled WGS sequence"/>
</dbReference>
<evidence type="ECO:0000256" key="1">
    <source>
        <dbReference type="SAM" id="SignalP"/>
    </source>
</evidence>
<feature type="signal peptide" evidence="1">
    <location>
        <begin position="1"/>
        <end position="24"/>
    </location>
</feature>
<name>A0ABR7K2L9_9FIRM</name>
<gene>
    <name evidence="2" type="ORF">H8891_06035</name>
</gene>
<organism evidence="2 3">
    <name type="scientific">Paeniclostridium hominis</name>
    <dbReference type="NCBI Taxonomy" id="2764329"/>
    <lineage>
        <taxon>Bacteria</taxon>
        <taxon>Bacillati</taxon>
        <taxon>Bacillota</taxon>
        <taxon>Clostridia</taxon>
        <taxon>Peptostreptococcales</taxon>
        <taxon>Peptostreptococcaceae</taxon>
        <taxon>Paeniclostridium</taxon>
    </lineage>
</organism>
<evidence type="ECO:0000313" key="2">
    <source>
        <dbReference type="EMBL" id="MBC6003353.1"/>
    </source>
</evidence>
<keyword evidence="3" id="KW-1185">Reference proteome</keyword>
<accession>A0ABR7K2L9</accession>
<dbReference type="EMBL" id="JACRWD010000001">
    <property type="protein sequence ID" value="MBC6003353.1"/>
    <property type="molecule type" value="Genomic_DNA"/>
</dbReference>
<sequence length="190" mass="21801">MKKIILTLALGATLFSLGTFNISANEINEIDTKKYVKSLKTYIKKNEFIELEKEPTIIFSPIDSLKVKNKGVQLGYLEPTIKDIKHNIELTNELKSFLQYNCTKNEKINSIGDDMIVVLDEIHSNLSNALVEFTNQLGFDTKDSEKIANLSGKYNCFSSEKKTCAYDYINMINDRIEKVEKMYEYIKDIS</sequence>
<protein>
    <submittedName>
        <fullName evidence="2">Uncharacterized protein</fullName>
    </submittedName>
</protein>
<feature type="chain" id="PRO_5045792840" evidence="1">
    <location>
        <begin position="25"/>
        <end position="190"/>
    </location>
</feature>
<dbReference type="RefSeq" id="WP_187005613.1">
    <property type="nucleotide sequence ID" value="NZ_JACRWD010000001.1"/>
</dbReference>
<comment type="caution">
    <text evidence="2">The sequence shown here is derived from an EMBL/GenBank/DDBJ whole genome shotgun (WGS) entry which is preliminary data.</text>
</comment>
<proteinExistence type="predicted"/>